<protein>
    <recommendedName>
        <fullName evidence="6">Homeobox domain-containing protein</fullName>
    </recommendedName>
</protein>
<feature type="compositionally biased region" description="Polar residues" evidence="5">
    <location>
        <begin position="37"/>
        <end position="48"/>
    </location>
</feature>
<dbReference type="InterPro" id="IPR050224">
    <property type="entry name" value="TALE_homeobox"/>
</dbReference>
<dbReference type="SMART" id="SM00389">
    <property type="entry name" value="HOX"/>
    <property type="match status" value="1"/>
</dbReference>
<keyword evidence="2 4" id="KW-0371">Homeobox</keyword>
<dbReference type="PROSITE" id="PS50071">
    <property type="entry name" value="HOMEOBOX_2"/>
    <property type="match status" value="1"/>
</dbReference>
<dbReference type="GO" id="GO:0006355">
    <property type="term" value="P:regulation of DNA-templated transcription"/>
    <property type="evidence" value="ECO:0007669"/>
    <property type="project" value="InterPro"/>
</dbReference>
<feature type="region of interest" description="Disordered" evidence="5">
    <location>
        <begin position="1"/>
        <end position="102"/>
    </location>
</feature>
<evidence type="ECO:0000256" key="5">
    <source>
        <dbReference type="SAM" id="MobiDB-lite"/>
    </source>
</evidence>
<dbReference type="AlphaFoldDB" id="A0A6A6ZC03"/>
<dbReference type="Proteomes" id="UP000799424">
    <property type="component" value="Unassembled WGS sequence"/>
</dbReference>
<feature type="region of interest" description="Disordered" evidence="5">
    <location>
        <begin position="302"/>
        <end position="326"/>
    </location>
</feature>
<evidence type="ECO:0000256" key="3">
    <source>
        <dbReference type="ARBA" id="ARBA00023242"/>
    </source>
</evidence>
<keyword evidence="3 4" id="KW-0539">Nucleus</keyword>
<evidence type="ECO:0000256" key="4">
    <source>
        <dbReference type="PROSITE-ProRule" id="PRU00108"/>
    </source>
</evidence>
<evidence type="ECO:0000259" key="6">
    <source>
        <dbReference type="PROSITE" id="PS50071"/>
    </source>
</evidence>
<reference evidence="7" key="1">
    <citation type="journal article" date="2020" name="Stud. Mycol.">
        <title>101 Dothideomycetes genomes: a test case for predicting lifestyles and emergence of pathogens.</title>
        <authorList>
            <person name="Haridas S."/>
            <person name="Albert R."/>
            <person name="Binder M."/>
            <person name="Bloem J."/>
            <person name="Labutti K."/>
            <person name="Salamov A."/>
            <person name="Andreopoulos B."/>
            <person name="Baker S."/>
            <person name="Barry K."/>
            <person name="Bills G."/>
            <person name="Bluhm B."/>
            <person name="Cannon C."/>
            <person name="Castanera R."/>
            <person name="Culley D."/>
            <person name="Daum C."/>
            <person name="Ezra D."/>
            <person name="Gonzalez J."/>
            <person name="Henrissat B."/>
            <person name="Kuo A."/>
            <person name="Liang C."/>
            <person name="Lipzen A."/>
            <person name="Lutzoni F."/>
            <person name="Magnuson J."/>
            <person name="Mondo S."/>
            <person name="Nolan M."/>
            <person name="Ohm R."/>
            <person name="Pangilinan J."/>
            <person name="Park H.-J."/>
            <person name="Ramirez L."/>
            <person name="Alfaro M."/>
            <person name="Sun H."/>
            <person name="Tritt A."/>
            <person name="Yoshinaga Y."/>
            <person name="Zwiers L.-H."/>
            <person name="Turgeon B."/>
            <person name="Goodwin S."/>
            <person name="Spatafora J."/>
            <person name="Crous P."/>
            <person name="Grigoriev I."/>
        </authorList>
    </citation>
    <scope>NUCLEOTIDE SEQUENCE</scope>
    <source>
        <strain evidence="7">CBS 113818</strain>
    </source>
</reference>
<dbReference type="EMBL" id="MU006253">
    <property type="protein sequence ID" value="KAF2818368.1"/>
    <property type="molecule type" value="Genomic_DNA"/>
</dbReference>
<dbReference type="GO" id="GO:0003677">
    <property type="term" value="F:DNA binding"/>
    <property type="evidence" value="ECO:0007669"/>
    <property type="project" value="UniProtKB-UniRule"/>
</dbReference>
<name>A0A6A6ZC03_9PLEO</name>
<evidence type="ECO:0000313" key="7">
    <source>
        <dbReference type="EMBL" id="KAF2818368.1"/>
    </source>
</evidence>
<dbReference type="Pfam" id="PF05920">
    <property type="entry name" value="Homeobox_KN"/>
    <property type="match status" value="1"/>
</dbReference>
<evidence type="ECO:0000313" key="8">
    <source>
        <dbReference type="Proteomes" id="UP000799424"/>
    </source>
</evidence>
<feature type="domain" description="Homeobox" evidence="6">
    <location>
        <begin position="243"/>
        <end position="306"/>
    </location>
</feature>
<feature type="compositionally biased region" description="Basic and acidic residues" evidence="5">
    <location>
        <begin position="304"/>
        <end position="313"/>
    </location>
</feature>
<dbReference type="InterPro" id="IPR009057">
    <property type="entry name" value="Homeodomain-like_sf"/>
</dbReference>
<keyword evidence="1 4" id="KW-0238">DNA-binding</keyword>
<evidence type="ECO:0000256" key="2">
    <source>
        <dbReference type="ARBA" id="ARBA00023155"/>
    </source>
</evidence>
<dbReference type="InterPro" id="IPR008422">
    <property type="entry name" value="KN_HD"/>
</dbReference>
<accession>A0A6A6ZC03</accession>
<evidence type="ECO:0000256" key="1">
    <source>
        <dbReference type="ARBA" id="ARBA00023125"/>
    </source>
</evidence>
<dbReference type="OrthoDB" id="10056939at2759"/>
<dbReference type="CDD" id="cd00086">
    <property type="entry name" value="homeodomain"/>
    <property type="match status" value="1"/>
</dbReference>
<proteinExistence type="predicted"/>
<organism evidence="7 8">
    <name type="scientific">Ophiobolus disseminans</name>
    <dbReference type="NCBI Taxonomy" id="1469910"/>
    <lineage>
        <taxon>Eukaryota</taxon>
        <taxon>Fungi</taxon>
        <taxon>Dikarya</taxon>
        <taxon>Ascomycota</taxon>
        <taxon>Pezizomycotina</taxon>
        <taxon>Dothideomycetes</taxon>
        <taxon>Pleosporomycetidae</taxon>
        <taxon>Pleosporales</taxon>
        <taxon>Pleosporineae</taxon>
        <taxon>Phaeosphaeriaceae</taxon>
        <taxon>Ophiobolus</taxon>
    </lineage>
</organism>
<feature type="compositionally biased region" description="Basic and acidic residues" evidence="5">
    <location>
        <begin position="83"/>
        <end position="94"/>
    </location>
</feature>
<sequence>MRNSPPIQPGEPVEKLPSFSEFCLKTRADTPPRTPSRRNGSADSSPHGQPQFDDVTWQGRKRQREERNDTLGDIYAHSGRSAHATDHSSADPRRMSSAIDPAIHYQNAHREAIEAPSYAFHRRQSSSYPPPPAHLATSVHDRHRSSPIPQVHPSYRQPSVHQSISGPSAYHPATVQGQPVYEHRHSYYAEAPPVPYGYGYDRPQDAYYPRTQYSGAASQPSYDNTYSDNIRFQPHVGSMDPQAFNRKRRGNLPKEATNMMKQWFAENRDSPYPTEDQKLEICRRTGLNLSQVSNWFINARRRAPGKEARDREASAALNSAHHGSEE</sequence>
<dbReference type="InterPro" id="IPR001356">
    <property type="entry name" value="HD"/>
</dbReference>
<dbReference type="GO" id="GO:0005634">
    <property type="term" value="C:nucleus"/>
    <property type="evidence" value="ECO:0007669"/>
    <property type="project" value="UniProtKB-SubCell"/>
</dbReference>
<keyword evidence="8" id="KW-1185">Reference proteome</keyword>
<dbReference type="Gene3D" id="1.10.10.60">
    <property type="entry name" value="Homeodomain-like"/>
    <property type="match status" value="1"/>
</dbReference>
<comment type="subcellular location">
    <subcellularLocation>
        <location evidence="4">Nucleus</location>
    </subcellularLocation>
</comment>
<dbReference type="PANTHER" id="PTHR11850">
    <property type="entry name" value="HOMEOBOX PROTEIN TRANSCRIPTION FACTORS"/>
    <property type="match status" value="1"/>
</dbReference>
<dbReference type="SUPFAM" id="SSF46689">
    <property type="entry name" value="Homeodomain-like"/>
    <property type="match status" value="1"/>
</dbReference>
<feature type="DNA-binding region" description="Homeobox" evidence="4">
    <location>
        <begin position="245"/>
        <end position="307"/>
    </location>
</feature>
<gene>
    <name evidence="7" type="ORF">CC86DRAFT_337248</name>
</gene>